<name>A0A2S9TL08_9BACT</name>
<reference evidence="1 2" key="1">
    <citation type="submission" date="2017-09" db="EMBL/GenBank/DDBJ databases">
        <title>Reassesment of A. cryaerophilus.</title>
        <authorList>
            <person name="Perez-Cataluna A."/>
            <person name="Collado L."/>
            <person name="Salgado O."/>
            <person name="Lefinanco V."/>
            <person name="Figueras M.J."/>
        </authorList>
    </citation>
    <scope>NUCLEOTIDE SEQUENCE [LARGE SCALE GENOMIC DNA]</scope>
    <source>
        <strain evidence="1 2">LMG 9065</strain>
    </source>
</reference>
<sequence length="67" mass="7899">MLDFEELEISLQKHIIDICEDDQYNLDPKTLYRNIFNSKGDIQTLSKVFEVPELLIIEIKEKGVEFP</sequence>
<protein>
    <submittedName>
        <fullName evidence="1">Uncharacterized protein</fullName>
    </submittedName>
</protein>
<dbReference type="AlphaFoldDB" id="A0A2S9TL08"/>
<proteinExistence type="predicted"/>
<accession>A0A2S9TL08</accession>
<dbReference type="Proteomes" id="UP000239151">
    <property type="component" value="Unassembled WGS sequence"/>
</dbReference>
<comment type="caution">
    <text evidence="1">The sequence shown here is derived from an EMBL/GenBank/DDBJ whole genome shotgun (WGS) entry which is preliminary data.</text>
</comment>
<gene>
    <name evidence="1" type="ORF">CJ670_00305</name>
</gene>
<dbReference type="EMBL" id="NXGI01000001">
    <property type="protein sequence ID" value="PRM99511.1"/>
    <property type="molecule type" value="Genomic_DNA"/>
</dbReference>
<evidence type="ECO:0000313" key="2">
    <source>
        <dbReference type="Proteomes" id="UP000239151"/>
    </source>
</evidence>
<organism evidence="1 2">
    <name type="scientific">Aliarcobacter cryaerophilus</name>
    <dbReference type="NCBI Taxonomy" id="28198"/>
    <lineage>
        <taxon>Bacteria</taxon>
        <taxon>Pseudomonadati</taxon>
        <taxon>Campylobacterota</taxon>
        <taxon>Epsilonproteobacteria</taxon>
        <taxon>Campylobacterales</taxon>
        <taxon>Arcobacteraceae</taxon>
        <taxon>Aliarcobacter</taxon>
    </lineage>
</organism>
<evidence type="ECO:0000313" key="1">
    <source>
        <dbReference type="EMBL" id="PRM99511.1"/>
    </source>
</evidence>